<dbReference type="EMBL" id="ML208297">
    <property type="protein sequence ID" value="TFK71492.1"/>
    <property type="molecule type" value="Genomic_DNA"/>
</dbReference>
<proteinExistence type="predicted"/>
<reference evidence="1 2" key="1">
    <citation type="journal article" date="2019" name="Nat. Ecol. Evol.">
        <title>Megaphylogeny resolves global patterns of mushroom evolution.</title>
        <authorList>
            <person name="Varga T."/>
            <person name="Krizsan K."/>
            <person name="Foldi C."/>
            <person name="Dima B."/>
            <person name="Sanchez-Garcia M."/>
            <person name="Sanchez-Ramirez S."/>
            <person name="Szollosi G.J."/>
            <person name="Szarkandi J.G."/>
            <person name="Papp V."/>
            <person name="Albert L."/>
            <person name="Andreopoulos W."/>
            <person name="Angelini C."/>
            <person name="Antonin V."/>
            <person name="Barry K.W."/>
            <person name="Bougher N.L."/>
            <person name="Buchanan P."/>
            <person name="Buyck B."/>
            <person name="Bense V."/>
            <person name="Catcheside P."/>
            <person name="Chovatia M."/>
            <person name="Cooper J."/>
            <person name="Damon W."/>
            <person name="Desjardin D."/>
            <person name="Finy P."/>
            <person name="Geml J."/>
            <person name="Haridas S."/>
            <person name="Hughes K."/>
            <person name="Justo A."/>
            <person name="Karasinski D."/>
            <person name="Kautmanova I."/>
            <person name="Kiss B."/>
            <person name="Kocsube S."/>
            <person name="Kotiranta H."/>
            <person name="LaButti K.M."/>
            <person name="Lechner B.E."/>
            <person name="Liimatainen K."/>
            <person name="Lipzen A."/>
            <person name="Lukacs Z."/>
            <person name="Mihaltcheva S."/>
            <person name="Morgado L.N."/>
            <person name="Niskanen T."/>
            <person name="Noordeloos M.E."/>
            <person name="Ohm R.A."/>
            <person name="Ortiz-Santana B."/>
            <person name="Ovrebo C."/>
            <person name="Racz N."/>
            <person name="Riley R."/>
            <person name="Savchenko A."/>
            <person name="Shiryaev A."/>
            <person name="Soop K."/>
            <person name="Spirin V."/>
            <person name="Szebenyi C."/>
            <person name="Tomsovsky M."/>
            <person name="Tulloss R.E."/>
            <person name="Uehling J."/>
            <person name="Grigoriev I.V."/>
            <person name="Vagvolgyi C."/>
            <person name="Papp T."/>
            <person name="Martin F.M."/>
            <person name="Miettinen O."/>
            <person name="Hibbett D.S."/>
            <person name="Nagy L.G."/>
        </authorList>
    </citation>
    <scope>NUCLEOTIDE SEQUENCE [LARGE SCALE GENOMIC DNA]</scope>
    <source>
        <strain evidence="1 2">NL-1719</strain>
    </source>
</reference>
<protein>
    <submittedName>
        <fullName evidence="1">Uncharacterized protein</fullName>
    </submittedName>
</protein>
<organism evidence="1 2">
    <name type="scientific">Pluteus cervinus</name>
    <dbReference type="NCBI Taxonomy" id="181527"/>
    <lineage>
        <taxon>Eukaryota</taxon>
        <taxon>Fungi</taxon>
        <taxon>Dikarya</taxon>
        <taxon>Basidiomycota</taxon>
        <taxon>Agaricomycotina</taxon>
        <taxon>Agaricomycetes</taxon>
        <taxon>Agaricomycetidae</taxon>
        <taxon>Agaricales</taxon>
        <taxon>Pluteineae</taxon>
        <taxon>Pluteaceae</taxon>
        <taxon>Pluteus</taxon>
    </lineage>
</organism>
<dbReference type="Proteomes" id="UP000308600">
    <property type="component" value="Unassembled WGS sequence"/>
</dbReference>
<evidence type="ECO:0000313" key="2">
    <source>
        <dbReference type="Proteomes" id="UP000308600"/>
    </source>
</evidence>
<gene>
    <name evidence="1" type="ORF">BDN72DRAFT_436672</name>
</gene>
<sequence>MAFNTQLSLSSTSSTASIYSSSLQFNSPTADIVFLSSDGVTFHLHSKNLEPTTGALPGIALPTKDPDEPVQLIETAETLAILFQYSYPQRHPELSGMEFDVIAPLAEAVEKYKVFPAQKACCMVMKSYLYERPAEVLAYAGKYKYTELADEAAPLLLTMPIEAIVKVLPPTLVVSWVCVTLFQSARITVVSLTT</sequence>
<name>A0ACD3B0S9_9AGAR</name>
<accession>A0ACD3B0S9</accession>
<evidence type="ECO:0000313" key="1">
    <source>
        <dbReference type="EMBL" id="TFK71492.1"/>
    </source>
</evidence>
<keyword evidence="2" id="KW-1185">Reference proteome</keyword>